<evidence type="ECO:0000313" key="1">
    <source>
        <dbReference type="EMBL" id="EXM21433.1"/>
    </source>
</evidence>
<proteinExistence type="predicted"/>
<sequence>MIDNEGLLWYRAVSRHQSTHLHHWIHARQAPEPKLEFIELIAPDGTEYPFSKGLLKKFFSLASGRPARSGAVPIACSESIPSLGESDRFRKFWVPIPGNPNFDNTKLFDRLFECLGSYADDRNFNITEQLLNVVEGAIMQNNDPMAYENRLEKTESRPNDALAILRSAIASFDYMNTITGPNVHGKMTNILNGMWNQLFTAQTMWKLVYPDVQANIADFFVEWLTDWYEIAVVRAKGFLLGP</sequence>
<dbReference type="OrthoDB" id="73875at2759"/>
<organism evidence="1">
    <name type="scientific">Fusarium oxysporum f. sp. vasinfectum 25433</name>
    <dbReference type="NCBI Taxonomy" id="1089449"/>
    <lineage>
        <taxon>Eukaryota</taxon>
        <taxon>Fungi</taxon>
        <taxon>Dikarya</taxon>
        <taxon>Ascomycota</taxon>
        <taxon>Pezizomycotina</taxon>
        <taxon>Sordariomycetes</taxon>
        <taxon>Hypocreomycetidae</taxon>
        <taxon>Hypocreales</taxon>
        <taxon>Nectriaceae</taxon>
        <taxon>Fusarium</taxon>
        <taxon>Fusarium oxysporum species complex</taxon>
    </lineage>
</organism>
<reference evidence="1" key="1">
    <citation type="submission" date="2011-11" db="EMBL/GenBank/DDBJ databases">
        <title>The Genome Sequence of Fusarium oxysporum Cotton.</title>
        <authorList>
            <consortium name="The Broad Institute Genome Sequencing Platform"/>
            <person name="Ma L.-J."/>
            <person name="Gale L.R."/>
            <person name="Schwartz D.C."/>
            <person name="Zhou S."/>
            <person name="Corby-Kistler H."/>
            <person name="Young S.K."/>
            <person name="Zeng Q."/>
            <person name="Gargeya S."/>
            <person name="Fitzgerald M."/>
            <person name="Haas B."/>
            <person name="Abouelleil A."/>
            <person name="Alvarado L."/>
            <person name="Arachchi H.M."/>
            <person name="Berlin A."/>
            <person name="Brown A."/>
            <person name="Chapman S.B."/>
            <person name="Chen Z."/>
            <person name="Dunbar C."/>
            <person name="Freedman E."/>
            <person name="Gearin G."/>
            <person name="Goldberg J."/>
            <person name="Griggs A."/>
            <person name="Gujja S."/>
            <person name="Heiman D."/>
            <person name="Howarth C."/>
            <person name="Larson L."/>
            <person name="Lui A."/>
            <person name="MacDonald P.J.P."/>
            <person name="Montmayeur A."/>
            <person name="Murphy C."/>
            <person name="Neiman D."/>
            <person name="Pearson M."/>
            <person name="Priest M."/>
            <person name="Roberts A."/>
            <person name="Saif S."/>
            <person name="Shea T."/>
            <person name="Shenoy N."/>
            <person name="Sisk P."/>
            <person name="Stolte C."/>
            <person name="Sykes S."/>
            <person name="Wortman J."/>
            <person name="Nusbaum C."/>
            <person name="Birren B."/>
        </authorList>
    </citation>
    <scope>NUCLEOTIDE SEQUENCE [LARGE SCALE GENOMIC DNA]</scope>
    <source>
        <strain evidence="1">25433</strain>
    </source>
</reference>
<name>X0L6H9_FUSOX</name>
<dbReference type="HOGENOM" id="CLU_1147239_0_0_1"/>
<accession>X0L6H9</accession>
<dbReference type="EMBL" id="JH657946">
    <property type="protein sequence ID" value="EXM21433.1"/>
    <property type="molecule type" value="Genomic_DNA"/>
</dbReference>
<protein>
    <submittedName>
        <fullName evidence="1">Uncharacterized protein</fullName>
    </submittedName>
</protein>
<dbReference type="AlphaFoldDB" id="X0L6H9"/>
<gene>
    <name evidence="1" type="ORF">FOTG_10673</name>
</gene>
<reference evidence="1" key="2">
    <citation type="submission" date="2012-05" db="EMBL/GenBank/DDBJ databases">
        <title>The Genome Annotation of Fusarium oxysporum Cotton.</title>
        <authorList>
            <consortium name="The Broad Institute Genomics Platform"/>
            <person name="Ma L.-J."/>
            <person name="Corby-Kistler H."/>
            <person name="Broz K."/>
            <person name="Gale L.R."/>
            <person name="Jonkers W."/>
            <person name="O'Donnell K."/>
            <person name="Ploetz R."/>
            <person name="Steinberg C."/>
            <person name="Schwartz D.C."/>
            <person name="VanEtten H."/>
            <person name="Zhou S."/>
            <person name="Young S.K."/>
            <person name="Zeng Q."/>
            <person name="Gargeya S."/>
            <person name="Fitzgerald M."/>
            <person name="Abouelleil A."/>
            <person name="Alvarado L."/>
            <person name="Chapman S.B."/>
            <person name="Gainer-Dewar J."/>
            <person name="Goldberg J."/>
            <person name="Griggs A."/>
            <person name="Gujja S."/>
            <person name="Hansen M."/>
            <person name="Howarth C."/>
            <person name="Imamovic A."/>
            <person name="Ireland A."/>
            <person name="Larimer J."/>
            <person name="McCowan C."/>
            <person name="Murphy C."/>
            <person name="Pearson M."/>
            <person name="Poon T.W."/>
            <person name="Priest M."/>
            <person name="Roberts A."/>
            <person name="Saif S."/>
            <person name="Shea T."/>
            <person name="Sykes S."/>
            <person name="Wortman J."/>
            <person name="Nusbaum C."/>
            <person name="Birren B."/>
        </authorList>
    </citation>
    <scope>NUCLEOTIDE SEQUENCE</scope>
    <source>
        <strain evidence="1">25433</strain>
    </source>
</reference>
<dbReference type="Proteomes" id="UP000030701">
    <property type="component" value="Unassembled WGS sequence"/>
</dbReference>